<dbReference type="Proteomes" id="UP001652338">
    <property type="component" value="Unassembled WGS sequence"/>
</dbReference>
<dbReference type="RefSeq" id="WP_262654694.1">
    <property type="nucleotide sequence ID" value="NZ_JAOQKE010000009.1"/>
</dbReference>
<dbReference type="InterPro" id="IPR006860">
    <property type="entry name" value="FecR"/>
</dbReference>
<dbReference type="PANTHER" id="PTHR38731:SF3">
    <property type="entry name" value="BLL6125 PROTEIN"/>
    <property type="match status" value="1"/>
</dbReference>
<feature type="compositionally biased region" description="Basic and acidic residues" evidence="1">
    <location>
        <begin position="254"/>
        <end position="269"/>
    </location>
</feature>
<dbReference type="InterPro" id="IPR027954">
    <property type="entry name" value="Transcobalamin-like_C"/>
</dbReference>
<comment type="caution">
    <text evidence="5">The sequence shown here is derived from an EMBL/GenBank/DDBJ whole genome shotgun (WGS) entry which is preliminary data.</text>
</comment>
<proteinExistence type="predicted"/>
<feature type="region of interest" description="Disordered" evidence="1">
    <location>
        <begin position="246"/>
        <end position="307"/>
    </location>
</feature>
<keyword evidence="6" id="KW-1185">Reference proteome</keyword>
<sequence>METKGKKRLLNIIMVLLILVIAASGVLTVGKIQGWFDKPEDICVTSGQTKGVVNIQRNGIGYTLNADSRLQTGDLIETKKGAQAELIWKDQEKLILNEKSEVTLTACDADKNELQVSAGEVFGDMQQQKGTFDVAFAGNTAQLSGAVFSVSVQSGSSSLNLYAGDISILLADGTQERVEAGEYLSVTNSSDGTSSCQIQKMQPASLNEFLISQAQSCASSKDLCFTPEELQKVLDDRAAEKQTALENALNAEKIPADNKKDMKSDKNEQESEAQSEAETDGSEADDQNSMEEYTPEEAGDSSSGESSNICTITIRCDTILDNLDNLDAGKEAYVPSNGVILATSSVEFEDGETVFDVLNRVCEYAGIQLEYSWTPLYSSYYVEGINNLYEFDCGNESGWMYKVNGWFPNYGCSSYTLENGDDIVWCYTCNGLGADVGGPTY</sequence>
<evidence type="ECO:0000256" key="1">
    <source>
        <dbReference type="SAM" id="MobiDB-lite"/>
    </source>
</evidence>
<feature type="domain" description="FecR protein" evidence="3">
    <location>
        <begin position="74"/>
        <end position="166"/>
    </location>
</feature>
<evidence type="ECO:0000259" key="3">
    <source>
        <dbReference type="Pfam" id="PF04773"/>
    </source>
</evidence>
<dbReference type="Pfam" id="PF14478">
    <property type="entry name" value="DUF4430"/>
    <property type="match status" value="1"/>
</dbReference>
<gene>
    <name evidence="5" type="ORF">OCV47_08555</name>
</gene>
<organism evidence="5 6">
    <name type="scientific">Muricoprocola aceti</name>
    <dbReference type="NCBI Taxonomy" id="2981772"/>
    <lineage>
        <taxon>Bacteria</taxon>
        <taxon>Bacillati</taxon>
        <taxon>Bacillota</taxon>
        <taxon>Clostridia</taxon>
        <taxon>Lachnospirales</taxon>
        <taxon>Lachnospiraceae</taxon>
        <taxon>Muricoprocola</taxon>
    </lineage>
</organism>
<evidence type="ECO:0000313" key="5">
    <source>
        <dbReference type="EMBL" id="MCU6725398.1"/>
    </source>
</evidence>
<dbReference type="EMBL" id="JAOQKE010000009">
    <property type="protein sequence ID" value="MCU6725398.1"/>
    <property type="molecule type" value="Genomic_DNA"/>
</dbReference>
<dbReference type="PANTHER" id="PTHR38731">
    <property type="entry name" value="LIPL45-RELATED LIPOPROTEIN-RELATED"/>
    <property type="match status" value="1"/>
</dbReference>
<name>A0ABT2SLL5_9FIRM</name>
<protein>
    <submittedName>
        <fullName evidence="5">DUF4430 domain-containing protein</fullName>
    </submittedName>
</protein>
<keyword evidence="2" id="KW-1133">Transmembrane helix</keyword>
<feature type="compositionally biased region" description="Acidic residues" evidence="1">
    <location>
        <begin position="270"/>
        <end position="299"/>
    </location>
</feature>
<feature type="transmembrane region" description="Helical" evidence="2">
    <location>
        <begin position="12"/>
        <end position="36"/>
    </location>
</feature>
<dbReference type="Pfam" id="PF04773">
    <property type="entry name" value="FecR"/>
    <property type="match status" value="1"/>
</dbReference>
<evidence type="ECO:0000259" key="4">
    <source>
        <dbReference type="Pfam" id="PF14478"/>
    </source>
</evidence>
<dbReference type="Gene3D" id="2.60.120.1440">
    <property type="match status" value="1"/>
</dbReference>
<evidence type="ECO:0000256" key="2">
    <source>
        <dbReference type="SAM" id="Phobius"/>
    </source>
</evidence>
<feature type="domain" description="Transcobalamin-like C-terminal" evidence="4">
    <location>
        <begin position="351"/>
        <end position="428"/>
    </location>
</feature>
<keyword evidence="2" id="KW-0472">Membrane</keyword>
<accession>A0ABT2SLL5</accession>
<evidence type="ECO:0000313" key="6">
    <source>
        <dbReference type="Proteomes" id="UP001652338"/>
    </source>
</evidence>
<keyword evidence="2" id="KW-0812">Transmembrane</keyword>
<dbReference type="Gene3D" id="2.170.130.30">
    <property type="match status" value="1"/>
</dbReference>
<reference evidence="5 6" key="1">
    <citation type="journal article" date="2021" name="ISME Commun">
        <title>Automated analysis of genomic sequences facilitates high-throughput and comprehensive description of bacteria.</title>
        <authorList>
            <person name="Hitch T.C.A."/>
        </authorList>
    </citation>
    <scope>NUCLEOTIDE SEQUENCE [LARGE SCALE GENOMIC DNA]</scope>
    <source>
        <strain evidence="5 6">Sanger_29</strain>
    </source>
</reference>